<gene>
    <name evidence="1" type="ORF">KPL71_012692</name>
</gene>
<reference evidence="2" key="1">
    <citation type="journal article" date="2023" name="Hortic. Res.">
        <title>A chromosome-level phased genome enabling allele-level studies in sweet orange: a case study on citrus Huanglongbing tolerance.</title>
        <authorList>
            <person name="Wu B."/>
            <person name="Yu Q."/>
            <person name="Deng Z."/>
            <person name="Duan Y."/>
            <person name="Luo F."/>
            <person name="Gmitter F. Jr."/>
        </authorList>
    </citation>
    <scope>NUCLEOTIDE SEQUENCE [LARGE SCALE GENOMIC DNA]</scope>
    <source>
        <strain evidence="2">cv. Valencia</strain>
    </source>
</reference>
<dbReference type="EMBL" id="CM039173">
    <property type="protein sequence ID" value="KAH9771385.1"/>
    <property type="molecule type" value="Genomic_DNA"/>
</dbReference>
<organism evidence="1 2">
    <name type="scientific">Citrus sinensis</name>
    <name type="common">Sweet orange</name>
    <name type="synonym">Citrus aurantium var. sinensis</name>
    <dbReference type="NCBI Taxonomy" id="2711"/>
    <lineage>
        <taxon>Eukaryota</taxon>
        <taxon>Viridiplantae</taxon>
        <taxon>Streptophyta</taxon>
        <taxon>Embryophyta</taxon>
        <taxon>Tracheophyta</taxon>
        <taxon>Spermatophyta</taxon>
        <taxon>Magnoliopsida</taxon>
        <taxon>eudicotyledons</taxon>
        <taxon>Gunneridae</taxon>
        <taxon>Pentapetalae</taxon>
        <taxon>rosids</taxon>
        <taxon>malvids</taxon>
        <taxon>Sapindales</taxon>
        <taxon>Rutaceae</taxon>
        <taxon>Aurantioideae</taxon>
        <taxon>Citrus</taxon>
    </lineage>
</organism>
<comment type="caution">
    <text evidence="1">The sequence shown here is derived from an EMBL/GenBank/DDBJ whole genome shotgun (WGS) entry which is preliminary data.</text>
</comment>
<sequence>MIYIQFIEVEVDLALLPCHLHSPRLANIIDFDDVWRQRAEEAINTTIQAYDLIPKAIINVLICIRTHVAEVDEVWRRRAEEAMQTTEQYYDPNPVAVANHLNMKVQDLSKQAIAKRGLLNAESGQCAATNPIDKCWRCKENWAEDRQALAGCALGFGSKATGGKGGKIYEVTDPSDNDMENPKVGTLRHAVIQKEPLWIIFAKDMNIKLQQELIVQGSKTIDGRGAKVHIANGAGIMLQFVKNVIIHGIHIHNISPCSGGMIRDSVDHVGKRGQSDGDAVSIFGSSNIWLDHLTLSQAHDGLIDAIQASTAITISNCHLSNHDKAILLGASDTFTEDKKMQVTVAFNRFDKGLVQRMPCVRFGFAHVVNNDYNQWEMYAIGGLQGPTILSQGNRFFASNNQNAKEVTKRMNCSPEEGKSWIWRSEGDVLLNGAYFNSSGDPKKQIQYQMDDVIKPESGTEVERITKFAGALVCKPGQEC</sequence>
<protein>
    <submittedName>
        <fullName evidence="1">Pectate lyase 19</fullName>
    </submittedName>
</protein>
<proteinExistence type="predicted"/>
<keyword evidence="2" id="KW-1185">Reference proteome</keyword>
<name>A0ACB8LE85_CITSI</name>
<keyword evidence="1" id="KW-0456">Lyase</keyword>
<accession>A0ACB8LE85</accession>
<evidence type="ECO:0000313" key="2">
    <source>
        <dbReference type="Proteomes" id="UP000829398"/>
    </source>
</evidence>
<evidence type="ECO:0000313" key="1">
    <source>
        <dbReference type="EMBL" id="KAH9771385.1"/>
    </source>
</evidence>
<dbReference type="Proteomes" id="UP000829398">
    <property type="component" value="Chromosome 4"/>
</dbReference>